<proteinExistence type="predicted"/>
<protein>
    <submittedName>
        <fullName evidence="1">Uncharacterized protein</fullName>
    </submittedName>
</protein>
<dbReference type="AlphaFoldDB" id="A0A0B7B4N0"/>
<evidence type="ECO:0000313" key="1">
    <source>
        <dbReference type="EMBL" id="CEK87065.1"/>
    </source>
</evidence>
<dbReference type="EMBL" id="HACG01040200">
    <property type="protein sequence ID" value="CEK87065.1"/>
    <property type="molecule type" value="Transcribed_RNA"/>
</dbReference>
<reference evidence="1" key="1">
    <citation type="submission" date="2014-12" db="EMBL/GenBank/DDBJ databases">
        <title>Insight into the proteome of Arion vulgaris.</title>
        <authorList>
            <person name="Aradska J."/>
            <person name="Bulat T."/>
            <person name="Smidak R."/>
            <person name="Sarate P."/>
            <person name="Gangsoo J."/>
            <person name="Sialana F."/>
            <person name="Bilban M."/>
            <person name="Lubec G."/>
        </authorList>
    </citation>
    <scope>NUCLEOTIDE SEQUENCE</scope>
    <source>
        <tissue evidence="1">Skin</tissue>
    </source>
</reference>
<accession>A0A0B7B4N0</accession>
<name>A0A0B7B4N0_9EUPU</name>
<gene>
    <name evidence="1" type="primary">ORF157132</name>
</gene>
<organism evidence="1">
    <name type="scientific">Arion vulgaris</name>
    <dbReference type="NCBI Taxonomy" id="1028688"/>
    <lineage>
        <taxon>Eukaryota</taxon>
        <taxon>Metazoa</taxon>
        <taxon>Spiralia</taxon>
        <taxon>Lophotrochozoa</taxon>
        <taxon>Mollusca</taxon>
        <taxon>Gastropoda</taxon>
        <taxon>Heterobranchia</taxon>
        <taxon>Euthyneura</taxon>
        <taxon>Panpulmonata</taxon>
        <taxon>Eupulmonata</taxon>
        <taxon>Stylommatophora</taxon>
        <taxon>Helicina</taxon>
        <taxon>Arionoidea</taxon>
        <taxon>Arionidae</taxon>
        <taxon>Arion</taxon>
    </lineage>
</organism>
<sequence length="59" mass="7168">MKKYVIVDGRIYGHSIFFACQWNMYIGLQSDVSLDNSDWWFLQVFFQHTNGYLTRWLLD</sequence>